<dbReference type="InterPro" id="IPR036397">
    <property type="entry name" value="RNaseH_sf"/>
</dbReference>
<organism evidence="3">
    <name type="scientific">Tanacetum cinerariifolium</name>
    <name type="common">Dalmatian daisy</name>
    <name type="synonym">Chrysanthemum cinerariifolium</name>
    <dbReference type="NCBI Taxonomy" id="118510"/>
    <lineage>
        <taxon>Eukaryota</taxon>
        <taxon>Viridiplantae</taxon>
        <taxon>Streptophyta</taxon>
        <taxon>Embryophyta</taxon>
        <taxon>Tracheophyta</taxon>
        <taxon>Spermatophyta</taxon>
        <taxon>Magnoliopsida</taxon>
        <taxon>eudicotyledons</taxon>
        <taxon>Gunneridae</taxon>
        <taxon>Pentapetalae</taxon>
        <taxon>asterids</taxon>
        <taxon>campanulids</taxon>
        <taxon>Asterales</taxon>
        <taxon>Asteraceae</taxon>
        <taxon>Asteroideae</taxon>
        <taxon>Anthemideae</taxon>
        <taxon>Anthemidinae</taxon>
        <taxon>Tanacetum</taxon>
    </lineage>
</organism>
<feature type="compositionally biased region" description="Polar residues" evidence="2">
    <location>
        <begin position="205"/>
        <end position="219"/>
    </location>
</feature>
<comment type="caution">
    <text evidence="3">The sequence shown here is derived from an EMBL/GenBank/DDBJ whole genome shotgun (WGS) entry which is preliminary data.</text>
</comment>
<feature type="compositionally biased region" description="Low complexity" evidence="2">
    <location>
        <begin position="678"/>
        <end position="688"/>
    </location>
</feature>
<dbReference type="PANTHER" id="PTHR42648:SF18">
    <property type="entry name" value="RETROTRANSPOSON, UNCLASSIFIED-LIKE PROTEIN"/>
    <property type="match status" value="1"/>
</dbReference>
<proteinExistence type="predicted"/>
<name>A0A6L2NKF2_TANCI</name>
<evidence type="ECO:0000256" key="2">
    <source>
        <dbReference type="SAM" id="MobiDB-lite"/>
    </source>
</evidence>
<evidence type="ECO:0000256" key="1">
    <source>
        <dbReference type="SAM" id="Coils"/>
    </source>
</evidence>
<feature type="compositionally biased region" description="Low complexity" evidence="2">
    <location>
        <begin position="192"/>
        <end position="204"/>
    </location>
</feature>
<protein>
    <submittedName>
        <fullName evidence="3">Retrovirus-related Pol polyprotein from transposon TNT 1-94</fullName>
    </submittedName>
</protein>
<dbReference type="Gene3D" id="3.30.420.10">
    <property type="entry name" value="Ribonuclease H-like superfamily/Ribonuclease H"/>
    <property type="match status" value="1"/>
</dbReference>
<accession>A0A6L2NKF2</accession>
<dbReference type="Pfam" id="PF14223">
    <property type="entry name" value="Retrotran_gag_2"/>
    <property type="match status" value="1"/>
</dbReference>
<dbReference type="EMBL" id="BKCJ010009397">
    <property type="protein sequence ID" value="GEU86761.1"/>
    <property type="molecule type" value="Genomic_DNA"/>
</dbReference>
<dbReference type="PANTHER" id="PTHR42648">
    <property type="entry name" value="TRANSPOSASE, PUTATIVE-RELATED"/>
    <property type="match status" value="1"/>
</dbReference>
<keyword evidence="1" id="KW-0175">Coiled coil</keyword>
<dbReference type="AlphaFoldDB" id="A0A6L2NKF2"/>
<dbReference type="InterPro" id="IPR012337">
    <property type="entry name" value="RNaseH-like_sf"/>
</dbReference>
<dbReference type="SUPFAM" id="SSF53098">
    <property type="entry name" value="Ribonuclease H-like"/>
    <property type="match status" value="1"/>
</dbReference>
<feature type="region of interest" description="Disordered" evidence="2">
    <location>
        <begin position="192"/>
        <end position="219"/>
    </location>
</feature>
<reference evidence="3" key="1">
    <citation type="journal article" date="2019" name="Sci. Rep.">
        <title>Draft genome of Tanacetum cinerariifolium, the natural source of mosquito coil.</title>
        <authorList>
            <person name="Yamashiro T."/>
            <person name="Shiraishi A."/>
            <person name="Satake H."/>
            <person name="Nakayama K."/>
        </authorList>
    </citation>
    <scope>NUCLEOTIDE SEQUENCE</scope>
</reference>
<evidence type="ECO:0000313" key="3">
    <source>
        <dbReference type="EMBL" id="GEU86761.1"/>
    </source>
</evidence>
<sequence>MKNYKNVSQYIRDQLDAEAEAVQIILTRINNDIYSTVDACLNACEMWKAIERLKQSESINVQDLETNLYWEFEKFTSRDGESLESYYSRFYKIMNELVRNQCDVTNHQVNFQFLLQLQQEWQSFVTLVKQSQELKIVSYHKLYDILKKHKNEVNEIRVERIAHDEISKDKDIDKLMVLISLSFKKIYKPTNNNLKTSSNTSKANQDNSSRINRGTGYDNQRIANVTGARENVDTAENSGPIFDVEPLHEVQNNDDHYNVFANNGEHPVQPEYINDTYLEEQGDTNITIDSLYLSTNGETVDQYDDYLVNERNLLDSLIEKQKYEIDDSKNRNEFLETSNKALVDKLKGIIPTTSASRPQLKSNQLEDRVMHNNSQQKIEDHRGKFKFSNNKTSVTTCNDSLDAMTSNVNFVCATCGKCVLNANHDLCVLHYINGVNSRTKQLIDVSISTKEPKRNVNQSAATSHKKTILGYGDLVQGTITIKRVYYVEELNHNLFSVGQFCDADLEVTFWKSTCYICDLKGNNLLTGYRGIQHQTSVARTPEQNSVVKRQNRTLVEAARTMLRAAKLHLYFCAEAIATTCFTQNCSLVILQHEKTPYHIINGQKPSIKFFHIFGSLCYIVSDGENLNKIKEKAETVTTSNELVLLFSPMFDELLNETATIVSKTSAVNADDAPDKRQQQNTTQSTTTTVAADIPPLNIQTTRVTTNQAPTQARMYSPWIETRYCLIYPWLSMHVFTMDLNN</sequence>
<gene>
    <name evidence="3" type="ORF">Tci_058739</name>
</gene>
<dbReference type="GO" id="GO:0003676">
    <property type="term" value="F:nucleic acid binding"/>
    <property type="evidence" value="ECO:0007669"/>
    <property type="project" value="InterPro"/>
</dbReference>
<feature type="region of interest" description="Disordered" evidence="2">
    <location>
        <begin position="666"/>
        <end position="689"/>
    </location>
</feature>
<dbReference type="InterPro" id="IPR039537">
    <property type="entry name" value="Retrotran_Ty1/copia-like"/>
</dbReference>
<feature type="coiled-coil region" evidence="1">
    <location>
        <begin position="318"/>
        <end position="345"/>
    </location>
</feature>